<dbReference type="PROSITE" id="PS00380">
    <property type="entry name" value="RHODANESE_1"/>
    <property type="match status" value="1"/>
</dbReference>
<dbReference type="RefSeq" id="WP_064030802.1">
    <property type="nucleotide sequence ID" value="NZ_LUUK01000196.1"/>
</dbReference>
<dbReference type="PANTHER" id="PTHR45431:SF3">
    <property type="entry name" value="RHODANESE-LIKE DOMAIN-CONTAINING PROTEIN 15, CHLOROPLASTIC"/>
    <property type="match status" value="1"/>
</dbReference>
<reference evidence="3" key="1">
    <citation type="submission" date="2016-03" db="EMBL/GenBank/DDBJ databases">
        <authorList>
            <person name="Heylen K."/>
            <person name="De Vos P."/>
            <person name="Vekeman B."/>
        </authorList>
    </citation>
    <scope>NUCLEOTIDE SEQUENCE [LARGE SCALE GENOMIC DNA]</scope>
    <source>
        <strain evidence="3">R-45383</strain>
    </source>
</reference>
<protein>
    <submittedName>
        <fullName evidence="2">Rhodanese</fullName>
    </submittedName>
</protein>
<evidence type="ECO:0000313" key="2">
    <source>
        <dbReference type="EMBL" id="OAI14907.1"/>
    </source>
</evidence>
<dbReference type="AlphaFoldDB" id="A0A177NAC0"/>
<comment type="caution">
    <text evidence="2">The sequence shown here is derived from an EMBL/GenBank/DDBJ whole genome shotgun (WGS) entry which is preliminary data.</text>
</comment>
<dbReference type="PANTHER" id="PTHR45431">
    <property type="entry name" value="RHODANESE-LIKE DOMAIN-CONTAINING PROTEIN 15, CHLOROPLASTIC"/>
    <property type="match status" value="1"/>
</dbReference>
<dbReference type="InterPro" id="IPR036873">
    <property type="entry name" value="Rhodanese-like_dom_sf"/>
</dbReference>
<dbReference type="SMART" id="SM00450">
    <property type="entry name" value="RHOD"/>
    <property type="match status" value="1"/>
</dbReference>
<dbReference type="Pfam" id="PF00581">
    <property type="entry name" value="Rhodanese"/>
    <property type="match status" value="1"/>
</dbReference>
<name>A0A177NAC0_9GAMM</name>
<organism evidence="2 3">
    <name type="scientific">Methylomonas koyamae</name>
    <dbReference type="NCBI Taxonomy" id="702114"/>
    <lineage>
        <taxon>Bacteria</taxon>
        <taxon>Pseudomonadati</taxon>
        <taxon>Pseudomonadota</taxon>
        <taxon>Gammaproteobacteria</taxon>
        <taxon>Methylococcales</taxon>
        <taxon>Methylococcaceae</taxon>
        <taxon>Methylomonas</taxon>
    </lineage>
</organism>
<gene>
    <name evidence="2" type="ORF">A1355_11555</name>
</gene>
<dbReference type="STRING" id="702114.A1355_11555"/>
<dbReference type="InterPro" id="IPR052367">
    <property type="entry name" value="Thiosulfate_ST/Rhodanese-like"/>
</dbReference>
<dbReference type="SUPFAM" id="SSF52821">
    <property type="entry name" value="Rhodanese/Cell cycle control phosphatase"/>
    <property type="match status" value="1"/>
</dbReference>
<proteinExistence type="predicted"/>
<keyword evidence="3" id="KW-1185">Reference proteome</keyword>
<evidence type="ECO:0000313" key="3">
    <source>
        <dbReference type="Proteomes" id="UP000077628"/>
    </source>
</evidence>
<dbReference type="InterPro" id="IPR001307">
    <property type="entry name" value="Thiosulphate_STrfase_CS"/>
</dbReference>
<dbReference type="OrthoDB" id="9791096at2"/>
<evidence type="ECO:0000259" key="1">
    <source>
        <dbReference type="PROSITE" id="PS50206"/>
    </source>
</evidence>
<dbReference type="PROSITE" id="PS50206">
    <property type="entry name" value="RHODANESE_3"/>
    <property type="match status" value="1"/>
</dbReference>
<dbReference type="InterPro" id="IPR001763">
    <property type="entry name" value="Rhodanese-like_dom"/>
</dbReference>
<feature type="domain" description="Rhodanese" evidence="1">
    <location>
        <begin position="32"/>
        <end position="119"/>
    </location>
</feature>
<dbReference type="EMBL" id="LUUK01000196">
    <property type="protein sequence ID" value="OAI14907.1"/>
    <property type="molecule type" value="Genomic_DNA"/>
</dbReference>
<dbReference type="Gene3D" id="3.40.250.10">
    <property type="entry name" value="Rhodanese-like domain"/>
    <property type="match status" value="1"/>
</dbReference>
<sequence length="119" mass="12490">MAITAQDLVAAAKQQISEIDVAAARERLTTNLILDVREPNEFAAGHLPGAVNIPRGVLEFQIGGHPAFQGRQQAPTVVYCQGGGRSALATQVLQQMGYSATVSMAGGFKAWAESGLPVE</sequence>
<dbReference type="Proteomes" id="UP000077628">
    <property type="component" value="Unassembled WGS sequence"/>
</dbReference>
<dbReference type="GO" id="GO:0004792">
    <property type="term" value="F:thiosulfate-cyanide sulfurtransferase activity"/>
    <property type="evidence" value="ECO:0007669"/>
    <property type="project" value="InterPro"/>
</dbReference>
<accession>A0A177NAC0</accession>